<dbReference type="RefSeq" id="WP_117702182.1">
    <property type="nucleotide sequence ID" value="NZ_QSTW01000013.1"/>
</dbReference>
<organism evidence="1 2">
    <name type="scientific">Phocaeicola plebeius</name>
    <dbReference type="NCBI Taxonomy" id="310297"/>
    <lineage>
        <taxon>Bacteria</taxon>
        <taxon>Pseudomonadati</taxon>
        <taxon>Bacteroidota</taxon>
        <taxon>Bacteroidia</taxon>
        <taxon>Bacteroidales</taxon>
        <taxon>Bacteroidaceae</taxon>
        <taxon>Phocaeicola</taxon>
    </lineage>
</organism>
<protein>
    <submittedName>
        <fullName evidence="1">Uncharacterized protein</fullName>
    </submittedName>
</protein>
<evidence type="ECO:0000313" key="1">
    <source>
        <dbReference type="EMBL" id="RGM90388.1"/>
    </source>
</evidence>
<name>A0A3E4Z774_9BACT</name>
<dbReference type="Proteomes" id="UP000260814">
    <property type="component" value="Unassembled WGS sequence"/>
</dbReference>
<proteinExistence type="predicted"/>
<dbReference type="AlphaFoldDB" id="A0A3E4Z774"/>
<evidence type="ECO:0000313" key="2">
    <source>
        <dbReference type="Proteomes" id="UP000260814"/>
    </source>
</evidence>
<gene>
    <name evidence="1" type="ORF">DXB87_10835</name>
</gene>
<reference evidence="1 2" key="1">
    <citation type="submission" date="2018-08" db="EMBL/GenBank/DDBJ databases">
        <title>A genome reference for cultivated species of the human gut microbiota.</title>
        <authorList>
            <person name="Zou Y."/>
            <person name="Xue W."/>
            <person name="Luo G."/>
        </authorList>
    </citation>
    <scope>NUCLEOTIDE SEQUENCE [LARGE SCALE GENOMIC DNA]</scope>
    <source>
        <strain evidence="1 2">OM06-2</strain>
    </source>
</reference>
<comment type="caution">
    <text evidence="1">The sequence shown here is derived from an EMBL/GenBank/DDBJ whole genome shotgun (WGS) entry which is preliminary data.</text>
</comment>
<dbReference type="EMBL" id="QSTW01000013">
    <property type="protein sequence ID" value="RGM90388.1"/>
    <property type="molecule type" value="Genomic_DNA"/>
</dbReference>
<sequence length="72" mass="8208">MAKKEFKVGETFQCGLVKLRVEEGKGCCKCIFYNPYCFDCDIMLPALKKICGGCSKNEREDKTNVIFVEVEE</sequence>
<accession>A0A3E4Z774</accession>